<dbReference type="EMBL" id="BKCJ010003654">
    <property type="protein sequence ID" value="GEU56393.1"/>
    <property type="molecule type" value="Genomic_DNA"/>
</dbReference>
<evidence type="ECO:0000313" key="1">
    <source>
        <dbReference type="EMBL" id="GEU56393.1"/>
    </source>
</evidence>
<reference evidence="1" key="1">
    <citation type="journal article" date="2019" name="Sci. Rep.">
        <title>Draft genome of Tanacetum cinerariifolium, the natural source of mosquito coil.</title>
        <authorList>
            <person name="Yamashiro T."/>
            <person name="Shiraishi A."/>
            <person name="Satake H."/>
            <person name="Nakayama K."/>
        </authorList>
    </citation>
    <scope>NUCLEOTIDE SEQUENCE</scope>
</reference>
<gene>
    <name evidence="1" type="ORF">Tci_028371</name>
</gene>
<organism evidence="1">
    <name type="scientific">Tanacetum cinerariifolium</name>
    <name type="common">Dalmatian daisy</name>
    <name type="synonym">Chrysanthemum cinerariifolium</name>
    <dbReference type="NCBI Taxonomy" id="118510"/>
    <lineage>
        <taxon>Eukaryota</taxon>
        <taxon>Viridiplantae</taxon>
        <taxon>Streptophyta</taxon>
        <taxon>Embryophyta</taxon>
        <taxon>Tracheophyta</taxon>
        <taxon>Spermatophyta</taxon>
        <taxon>Magnoliopsida</taxon>
        <taxon>eudicotyledons</taxon>
        <taxon>Gunneridae</taxon>
        <taxon>Pentapetalae</taxon>
        <taxon>asterids</taxon>
        <taxon>campanulids</taxon>
        <taxon>Asterales</taxon>
        <taxon>Asteraceae</taxon>
        <taxon>Asteroideae</taxon>
        <taxon>Anthemideae</taxon>
        <taxon>Anthemidinae</taxon>
        <taxon>Tanacetum</taxon>
    </lineage>
</organism>
<sequence>MEQWLDLKYDNHETMDENTKTGVIATWLIRRWKIKEEALKQKAIYERSWEDATRGVRNHIHGAYANTNINDNYNPYMDVSRAFNNHEERDYEETINEERESNDANAIDNLDFDLVMDNISYHDNEEKEHINEDRCELLRNPRQDPPVCKIRRFTMIKYSFGPNENYVAIKECEYRDWTRTEDDACHGYQDIFHIID</sequence>
<dbReference type="AlphaFoldDB" id="A0A6L2L3F3"/>
<proteinExistence type="predicted"/>
<name>A0A6L2L3F3_TANCI</name>
<comment type="caution">
    <text evidence="1">The sequence shown here is derived from an EMBL/GenBank/DDBJ whole genome shotgun (WGS) entry which is preliminary data.</text>
</comment>
<accession>A0A6L2L3F3</accession>
<protein>
    <submittedName>
        <fullName evidence="1">Uncharacterized protein</fullName>
    </submittedName>
</protein>